<dbReference type="PANTHER" id="PTHR45920:SF4">
    <property type="entry name" value="FORMIN HOMOLOGY 2 DOMAIN CONTAINING, ISOFORM I"/>
    <property type="match status" value="1"/>
</dbReference>
<organism evidence="5 6">
    <name type="scientific">Pocillopora meandrina</name>
    <dbReference type="NCBI Taxonomy" id="46732"/>
    <lineage>
        <taxon>Eukaryota</taxon>
        <taxon>Metazoa</taxon>
        <taxon>Cnidaria</taxon>
        <taxon>Anthozoa</taxon>
        <taxon>Hexacorallia</taxon>
        <taxon>Scleractinia</taxon>
        <taxon>Astrocoeniina</taxon>
        <taxon>Pocilloporidae</taxon>
        <taxon>Pocillopora</taxon>
    </lineage>
</organism>
<dbReference type="EMBL" id="CALNXJ010000006">
    <property type="protein sequence ID" value="CAH3042356.1"/>
    <property type="molecule type" value="Genomic_DNA"/>
</dbReference>
<gene>
    <name evidence="5" type="ORF">PMEA_00028780</name>
</gene>
<proteinExistence type="predicted"/>
<dbReference type="InterPro" id="IPR041387">
    <property type="entry name" value="FHOD1_GBD_N"/>
</dbReference>
<evidence type="ECO:0000313" key="6">
    <source>
        <dbReference type="Proteomes" id="UP001159428"/>
    </source>
</evidence>
<dbReference type="SUPFAM" id="SSF101447">
    <property type="entry name" value="Formin homology 2 domain (FH2 domain)"/>
    <property type="match status" value="1"/>
</dbReference>
<dbReference type="InterPro" id="IPR014768">
    <property type="entry name" value="GBD/FH3_dom"/>
</dbReference>
<feature type="region of interest" description="Disordered" evidence="2">
    <location>
        <begin position="375"/>
        <end position="410"/>
    </location>
</feature>
<dbReference type="Gene3D" id="1.20.58.2220">
    <property type="entry name" value="Formin, FH2 domain"/>
    <property type="match status" value="1"/>
</dbReference>
<feature type="region of interest" description="Disordered" evidence="2">
    <location>
        <begin position="742"/>
        <end position="782"/>
    </location>
</feature>
<dbReference type="Gene3D" id="1.25.10.10">
    <property type="entry name" value="Leucine-rich Repeat Variant"/>
    <property type="match status" value="1"/>
</dbReference>
<dbReference type="Proteomes" id="UP001159428">
    <property type="component" value="Unassembled WGS sequence"/>
</dbReference>
<feature type="compositionally biased region" description="Basic residues" evidence="2">
    <location>
        <begin position="1457"/>
        <end position="1475"/>
    </location>
</feature>
<feature type="region of interest" description="Disordered" evidence="2">
    <location>
        <begin position="1448"/>
        <end position="1498"/>
    </location>
</feature>
<evidence type="ECO:0000259" key="4">
    <source>
        <dbReference type="PROSITE" id="PS51444"/>
    </source>
</evidence>
<dbReference type="SUPFAM" id="SSF48371">
    <property type="entry name" value="ARM repeat"/>
    <property type="match status" value="1"/>
</dbReference>
<feature type="region of interest" description="Disordered" evidence="2">
    <location>
        <begin position="432"/>
        <end position="728"/>
    </location>
</feature>
<feature type="compositionally biased region" description="Basic and acidic residues" evidence="2">
    <location>
        <begin position="507"/>
        <end position="527"/>
    </location>
</feature>
<comment type="caution">
    <text evidence="5">The sequence shown here is derived from an EMBL/GenBank/DDBJ whole genome shotgun (WGS) entry which is preliminary data.</text>
</comment>
<protein>
    <recommendedName>
        <fullName evidence="7">FH1/FH2 domain-containing protein 3</fullName>
    </recommendedName>
</protein>
<feature type="region of interest" description="Disordered" evidence="2">
    <location>
        <begin position="910"/>
        <end position="972"/>
    </location>
</feature>
<dbReference type="FunFam" id="1.25.10.10:FF:000056">
    <property type="entry name" value="FH1/FH2 domain-containing protein 3 isoform X1"/>
    <property type="match status" value="1"/>
</dbReference>
<feature type="compositionally biased region" description="Polar residues" evidence="2">
    <location>
        <begin position="669"/>
        <end position="679"/>
    </location>
</feature>
<dbReference type="SMART" id="SM00498">
    <property type="entry name" value="FH2"/>
    <property type="match status" value="1"/>
</dbReference>
<dbReference type="InterPro" id="IPR015425">
    <property type="entry name" value="FH2_Formin"/>
</dbReference>
<keyword evidence="6" id="KW-1185">Reference proteome</keyword>
<accession>A0AAU9W043</accession>
<dbReference type="GO" id="GO:0005737">
    <property type="term" value="C:cytoplasm"/>
    <property type="evidence" value="ECO:0007669"/>
    <property type="project" value="TreeGrafter"/>
</dbReference>
<dbReference type="InterPro" id="IPR011989">
    <property type="entry name" value="ARM-like"/>
</dbReference>
<dbReference type="PANTHER" id="PTHR45920">
    <property type="entry name" value="FORMIN HOMOLOGY 2 DOMAIN CONTAINING, ISOFORM I"/>
    <property type="match status" value="1"/>
</dbReference>
<feature type="compositionally biased region" description="Basic and acidic residues" evidence="2">
    <location>
        <begin position="564"/>
        <end position="621"/>
    </location>
</feature>
<dbReference type="Pfam" id="PF02181">
    <property type="entry name" value="FH2"/>
    <property type="match status" value="1"/>
</dbReference>
<feature type="compositionally biased region" description="Polar residues" evidence="2">
    <location>
        <begin position="640"/>
        <end position="655"/>
    </location>
</feature>
<evidence type="ECO:0000256" key="2">
    <source>
        <dbReference type="SAM" id="MobiDB-lite"/>
    </source>
</evidence>
<name>A0AAU9W043_9CNID</name>
<feature type="region of interest" description="Disordered" evidence="2">
    <location>
        <begin position="1407"/>
        <end position="1428"/>
    </location>
</feature>
<feature type="region of interest" description="Disordered" evidence="2">
    <location>
        <begin position="1"/>
        <end position="42"/>
    </location>
</feature>
<feature type="compositionally biased region" description="Pro residues" evidence="2">
    <location>
        <begin position="936"/>
        <end position="966"/>
    </location>
</feature>
<evidence type="ECO:0008006" key="7">
    <source>
        <dbReference type="Google" id="ProtNLM"/>
    </source>
</evidence>
<feature type="domain" description="FH2" evidence="4">
    <location>
        <begin position="970"/>
        <end position="1362"/>
    </location>
</feature>
<evidence type="ECO:0000259" key="3">
    <source>
        <dbReference type="PROSITE" id="PS51232"/>
    </source>
</evidence>
<dbReference type="GO" id="GO:0051015">
    <property type="term" value="F:actin filament binding"/>
    <property type="evidence" value="ECO:0007669"/>
    <property type="project" value="TreeGrafter"/>
</dbReference>
<dbReference type="PROSITE" id="PS51444">
    <property type="entry name" value="FH2"/>
    <property type="match status" value="1"/>
</dbReference>
<evidence type="ECO:0000256" key="1">
    <source>
        <dbReference type="ARBA" id="ARBA00023203"/>
    </source>
</evidence>
<feature type="compositionally biased region" description="Basic and acidic residues" evidence="2">
    <location>
        <begin position="704"/>
        <end position="718"/>
    </location>
</feature>
<dbReference type="InterPro" id="IPR056771">
    <property type="entry name" value="FH3_FHOD1-3-like"/>
</dbReference>
<feature type="region of interest" description="Disordered" evidence="2">
    <location>
        <begin position="829"/>
        <end position="875"/>
    </location>
</feature>
<dbReference type="InterPro" id="IPR042201">
    <property type="entry name" value="FH2_Formin_sf"/>
</dbReference>
<sequence>MGDFKYNSRPLPNRRNLWSRDKTPPQRARDERELLSAHASNNSTESSVKMALTCKVQYLDDTDPFASTNFPEPTRPPTYTFHLNIPLFQQIGGLHRLLSAPHSIDDVALQLSHNGCYLDLESSLEEQADLLEGFLDSRKNTIILRTALSVRVHNCIAKLLAASGRELRRALFSLKQIFQDDKDLVHEFVNSDGLSALISVGQDADQNYQNYILRAIGQIMLYVDGMNGVINHSDTIQWLYSLTASRFRLVGKTALKLLLVFVEYTESNSRVLYEGIQAVDSNQGVREWAEILGIMTDKETQGDEEVLIYAMTLINKVLYATPTQDGFYDITDALEEQGMEQIIKMHQKRNGTNIDLMEQFNIYETALRIEDGDEEFPAFGTSPSIRQRKRTTSYATGDRRRSRRHNSVSQIDVSSITKDNLLVPPRAKIREGSMHKVASAPNVGTAVKVEPPTLPVKTSASTTPSSSTESELDEKTKNRLERKYRRAARRAALGIAEPEPETSISSRNDRGRQRSDSKNSANDRNHLEVSSPPSDRPRSPRSSPRSSPRPSPRNSPTLSRRRFKFEEPQIEEKPSYKSMGHREETLRAHEDLGRQPKAEASSHRKDFSEHKEEKSPYRKDLNVSVVSKKKTPDVKRDSSMESLTNNVDNNGSSDQRTSDESEDTDDKLGSSTDDLLNNNEHTETVTSSEDHINRRTSTSSSTNDGRRPSVVDPEKRSSVCEGFPGFPNKKMMLSMLYGQKSIDDADRKSMDGTLSPGGDSVQERKQQLMSSGGNDEAGQRPTELLAVDNLVNEAVKRLSGCIEVDEENETPSSPPEGNFEGLVEKAKSGLTKQPTVDKPDPAAEEEARKQEELRKKQEEERKRQEEEAARKAAEEAAIQKELEWEKMIILKRKLIVNEFNFTELENDEDELLDSTSSQADETDAHPHRGVPMFGIPVPPPPFPGGPPPPPPPPGGAAPPPPPPGLPKAPVVNDANPKKKLVRLFWQEVKNSPLINGVNKTIWGSIDSVDVDTKKLEHLFENKTTAKVKKGEGEDKDKKKEIVVLEMKRSQAINIGLTKLPPIRALKQAILAMDSAVIDREGIDKLLQLQPTAEEKTKIQEAHMSNPDVPLGTAEQFLLTMSSINELAPRLHLWAFKLDYDQLEREVAEPLMDLKESVQELHNNDTFKHILATLLAIGNFLNGKKVKGFQLDYLAKVPEVKDTVHKQSLLYHLCCMVMDKFPNSTDFYSDLGALHRSSRVDFDVVMDNLKKLRENCKKSWEYLSIVAKHDSTKQLKSKMSEFLADAQERSTILKVVHRRVINRFHKMLLYLGLQSSVANKTKVNEFCKIISEFSLEYRTTRERVIQMKKKKENMRERSKTRGKLITETESYSVAAKVSAEENIEAFRKALISNGDETDNAREKLKSATLPGTRNRIKSAGPSRTNSGIQTLDEFQDDTTDEVINTLAKSATVPDSRTRQGRKRPRASNRKSARRTLKSGISPEDIEKLTKQYMNNMETK</sequence>
<feature type="compositionally biased region" description="Basic and acidic residues" evidence="2">
    <location>
        <begin position="630"/>
        <end position="639"/>
    </location>
</feature>
<evidence type="ECO:0000313" key="5">
    <source>
        <dbReference type="EMBL" id="CAH3042356.1"/>
    </source>
</evidence>
<dbReference type="PROSITE" id="PS51232">
    <property type="entry name" value="GBD_FH3"/>
    <property type="match status" value="1"/>
</dbReference>
<feature type="domain" description="GBD/FH3" evidence="3">
    <location>
        <begin position="83"/>
        <end position="455"/>
    </location>
</feature>
<dbReference type="GO" id="GO:0005856">
    <property type="term" value="C:cytoskeleton"/>
    <property type="evidence" value="ECO:0007669"/>
    <property type="project" value="TreeGrafter"/>
</dbReference>
<feature type="compositionally biased region" description="Basic and acidic residues" evidence="2">
    <location>
        <begin position="835"/>
        <end position="875"/>
    </location>
</feature>
<feature type="compositionally biased region" description="Basic and acidic residues" evidence="2">
    <location>
        <begin position="680"/>
        <end position="693"/>
    </location>
</feature>
<dbReference type="InterPro" id="IPR016024">
    <property type="entry name" value="ARM-type_fold"/>
</dbReference>
<dbReference type="GO" id="GO:0030866">
    <property type="term" value="P:cortical actin cytoskeleton organization"/>
    <property type="evidence" value="ECO:0007669"/>
    <property type="project" value="TreeGrafter"/>
</dbReference>
<reference evidence="5 6" key="1">
    <citation type="submission" date="2022-05" db="EMBL/GenBank/DDBJ databases">
        <authorList>
            <consortium name="Genoscope - CEA"/>
            <person name="William W."/>
        </authorList>
    </citation>
    <scope>NUCLEOTIDE SEQUENCE [LARGE SCALE GENOMIC DNA]</scope>
</reference>
<feature type="compositionally biased region" description="Basic and acidic residues" evidence="2">
    <location>
        <begin position="18"/>
        <end position="35"/>
    </location>
</feature>
<dbReference type="Pfam" id="PF24959">
    <property type="entry name" value="FH3_FHOD1-3"/>
    <property type="match status" value="1"/>
</dbReference>
<dbReference type="Pfam" id="PF18382">
    <property type="entry name" value="Formin_GBD_N"/>
    <property type="match status" value="1"/>
</dbReference>
<feature type="compositionally biased region" description="Low complexity" evidence="2">
    <location>
        <begin position="458"/>
        <end position="469"/>
    </location>
</feature>
<keyword evidence="1" id="KW-0009">Actin-binding</keyword>